<reference evidence="1" key="1">
    <citation type="submission" date="2018-01" db="EMBL/GenBank/DDBJ databases">
        <authorList>
            <person name="Mao J.F."/>
        </authorList>
    </citation>
    <scope>NUCLEOTIDE SEQUENCE</scope>
    <source>
        <strain evidence="1">Huo1</strain>
        <tissue evidence="1">Leaf</tissue>
    </source>
</reference>
<protein>
    <submittedName>
        <fullName evidence="1">Uncharacterized protein</fullName>
    </submittedName>
</protein>
<name>A0A8X8XZ01_SALSN</name>
<dbReference type="Proteomes" id="UP000298416">
    <property type="component" value="Unassembled WGS sequence"/>
</dbReference>
<keyword evidence="2" id="KW-1185">Reference proteome</keyword>
<evidence type="ECO:0000313" key="2">
    <source>
        <dbReference type="Proteomes" id="UP000298416"/>
    </source>
</evidence>
<organism evidence="1">
    <name type="scientific">Salvia splendens</name>
    <name type="common">Scarlet sage</name>
    <dbReference type="NCBI Taxonomy" id="180675"/>
    <lineage>
        <taxon>Eukaryota</taxon>
        <taxon>Viridiplantae</taxon>
        <taxon>Streptophyta</taxon>
        <taxon>Embryophyta</taxon>
        <taxon>Tracheophyta</taxon>
        <taxon>Spermatophyta</taxon>
        <taxon>Magnoliopsida</taxon>
        <taxon>eudicotyledons</taxon>
        <taxon>Gunneridae</taxon>
        <taxon>Pentapetalae</taxon>
        <taxon>asterids</taxon>
        <taxon>lamiids</taxon>
        <taxon>Lamiales</taxon>
        <taxon>Lamiaceae</taxon>
        <taxon>Nepetoideae</taxon>
        <taxon>Mentheae</taxon>
        <taxon>Salviinae</taxon>
        <taxon>Salvia</taxon>
        <taxon>Salvia subgen. Calosphace</taxon>
        <taxon>core Calosphace</taxon>
    </lineage>
</organism>
<proteinExistence type="predicted"/>
<dbReference type="EMBL" id="PNBA02000006">
    <property type="protein sequence ID" value="KAG6420755.1"/>
    <property type="molecule type" value="Genomic_DNA"/>
</dbReference>
<sequence length="123" mass="14734">METSIHREKVEDEAYINGWRLELWCKREFVQNYAECRRLETFSSRLHFRSVKDEVEMEEDDAGDRVRPKKREDILYFRRTSKEYVDMIAKLYPQQVEVVHELGLGGDDVHLTFGFLKGNDLMD</sequence>
<gene>
    <name evidence="1" type="ORF">SASPL_117293</name>
</gene>
<evidence type="ECO:0000313" key="1">
    <source>
        <dbReference type="EMBL" id="KAG6420755.1"/>
    </source>
</evidence>
<accession>A0A8X8XZ01</accession>
<reference evidence="1" key="2">
    <citation type="submission" date="2020-08" db="EMBL/GenBank/DDBJ databases">
        <title>Plant Genome Project.</title>
        <authorList>
            <person name="Zhang R.-G."/>
        </authorList>
    </citation>
    <scope>NUCLEOTIDE SEQUENCE</scope>
    <source>
        <strain evidence="1">Huo1</strain>
        <tissue evidence="1">Leaf</tissue>
    </source>
</reference>
<comment type="caution">
    <text evidence="1">The sequence shown here is derived from an EMBL/GenBank/DDBJ whole genome shotgun (WGS) entry which is preliminary data.</text>
</comment>
<dbReference type="AlphaFoldDB" id="A0A8X8XZ01"/>